<gene>
    <name evidence="2" type="ORF">ILUMI_16955</name>
</gene>
<proteinExistence type="predicted"/>
<sequence length="97" mass="11255">MSRLSAMTQKWEIKKPLTIKELEAVVEDIQNGDDVDAVYILPDMSYEAEQDYLLRLFREVEEGKDPIDEESGPEKSNVGKRTENGYQARRRLQSEMC</sequence>
<dbReference type="AlphaFoldDB" id="A0A8K0CRC3"/>
<evidence type="ECO:0000313" key="3">
    <source>
        <dbReference type="Proteomes" id="UP000801492"/>
    </source>
</evidence>
<evidence type="ECO:0000313" key="2">
    <source>
        <dbReference type="EMBL" id="KAF2889218.1"/>
    </source>
</evidence>
<keyword evidence="3" id="KW-1185">Reference proteome</keyword>
<dbReference type="EMBL" id="VTPC01069460">
    <property type="protein sequence ID" value="KAF2889218.1"/>
    <property type="molecule type" value="Genomic_DNA"/>
</dbReference>
<protein>
    <submittedName>
        <fullName evidence="2">Uncharacterized protein</fullName>
    </submittedName>
</protein>
<comment type="caution">
    <text evidence="2">The sequence shown here is derived from an EMBL/GenBank/DDBJ whole genome shotgun (WGS) entry which is preliminary data.</text>
</comment>
<name>A0A8K0CRC3_IGNLU</name>
<reference evidence="2" key="1">
    <citation type="submission" date="2019-08" db="EMBL/GenBank/DDBJ databases">
        <title>The genome of the North American firefly Photinus pyralis.</title>
        <authorList>
            <consortium name="Photinus pyralis genome working group"/>
            <person name="Fallon T.R."/>
            <person name="Sander Lower S.E."/>
            <person name="Weng J.-K."/>
        </authorList>
    </citation>
    <scope>NUCLEOTIDE SEQUENCE</scope>
    <source>
        <strain evidence="2">TRF0915ILg1</strain>
        <tissue evidence="2">Whole body</tissue>
    </source>
</reference>
<dbReference type="Proteomes" id="UP000801492">
    <property type="component" value="Unassembled WGS sequence"/>
</dbReference>
<feature type="region of interest" description="Disordered" evidence="1">
    <location>
        <begin position="63"/>
        <end position="97"/>
    </location>
</feature>
<accession>A0A8K0CRC3</accession>
<evidence type="ECO:0000256" key="1">
    <source>
        <dbReference type="SAM" id="MobiDB-lite"/>
    </source>
</evidence>
<organism evidence="2 3">
    <name type="scientific">Ignelater luminosus</name>
    <name type="common">Cucubano</name>
    <name type="synonym">Pyrophorus luminosus</name>
    <dbReference type="NCBI Taxonomy" id="2038154"/>
    <lineage>
        <taxon>Eukaryota</taxon>
        <taxon>Metazoa</taxon>
        <taxon>Ecdysozoa</taxon>
        <taxon>Arthropoda</taxon>
        <taxon>Hexapoda</taxon>
        <taxon>Insecta</taxon>
        <taxon>Pterygota</taxon>
        <taxon>Neoptera</taxon>
        <taxon>Endopterygota</taxon>
        <taxon>Coleoptera</taxon>
        <taxon>Polyphaga</taxon>
        <taxon>Elateriformia</taxon>
        <taxon>Elateroidea</taxon>
        <taxon>Elateridae</taxon>
        <taxon>Agrypninae</taxon>
        <taxon>Pyrophorini</taxon>
        <taxon>Ignelater</taxon>
    </lineage>
</organism>